<evidence type="ECO:0000313" key="1">
    <source>
        <dbReference type="Proteomes" id="UP000050741"/>
    </source>
</evidence>
<organism evidence="1 2">
    <name type="scientific">Globodera pallida</name>
    <name type="common">Potato cyst nematode worm</name>
    <name type="synonym">Heterodera pallida</name>
    <dbReference type="NCBI Taxonomy" id="36090"/>
    <lineage>
        <taxon>Eukaryota</taxon>
        <taxon>Metazoa</taxon>
        <taxon>Ecdysozoa</taxon>
        <taxon>Nematoda</taxon>
        <taxon>Chromadorea</taxon>
        <taxon>Rhabditida</taxon>
        <taxon>Tylenchina</taxon>
        <taxon>Tylenchomorpha</taxon>
        <taxon>Tylenchoidea</taxon>
        <taxon>Heteroderidae</taxon>
        <taxon>Heteroderinae</taxon>
        <taxon>Globodera</taxon>
    </lineage>
</organism>
<evidence type="ECO:0000313" key="2">
    <source>
        <dbReference type="WBParaSite" id="GPLIN_000108900"/>
    </source>
</evidence>
<name>A0A183BKF9_GLOPA</name>
<dbReference type="AlphaFoldDB" id="A0A183BKF9"/>
<protein>
    <submittedName>
        <fullName evidence="2">BED-type domain-containing protein</fullName>
    </submittedName>
</protein>
<keyword evidence="1" id="KW-1185">Reference proteome</keyword>
<dbReference type="Proteomes" id="UP000050741">
    <property type="component" value="Unassembled WGS sequence"/>
</dbReference>
<reference evidence="1" key="1">
    <citation type="submission" date="2013-12" db="EMBL/GenBank/DDBJ databases">
        <authorList>
            <person name="Aslett M."/>
        </authorList>
    </citation>
    <scope>NUCLEOTIDE SEQUENCE [LARGE SCALE GENOMIC DNA]</scope>
    <source>
        <strain evidence="1">Lindley</strain>
    </source>
</reference>
<proteinExistence type="predicted"/>
<accession>A0A183BKF9</accession>
<reference evidence="2" key="3">
    <citation type="submission" date="2016-06" db="UniProtKB">
        <authorList>
            <consortium name="WormBaseParasite"/>
        </authorList>
    </citation>
    <scope>IDENTIFICATION</scope>
</reference>
<sequence>MKYSDKKPPTAEELQNELNELLENVRVLQQLRQHFFHANNDEMICGTENEHVNLHQLFKWTRSGNLAKCVFCGLKINRSARQSNLRLYGHLYNAHPETYALFQIQKVLAQLEHQAD</sequence>
<dbReference type="WBParaSite" id="GPLIN_000108900">
    <property type="protein sequence ID" value="GPLIN_000108900"/>
    <property type="gene ID" value="GPLIN_000108900"/>
</dbReference>
<reference evidence="1" key="2">
    <citation type="submission" date="2014-05" db="EMBL/GenBank/DDBJ databases">
        <title>The genome and life-stage specific transcriptomes of Globodera pallida elucidate key aspects of plant parasitism by a cyst nematode.</title>
        <authorList>
            <person name="Cotton J.A."/>
            <person name="Lilley C.J."/>
            <person name="Jones L.M."/>
            <person name="Kikuchi T."/>
            <person name="Reid A.J."/>
            <person name="Thorpe P."/>
            <person name="Tsai I.J."/>
            <person name="Beasley H."/>
            <person name="Blok V."/>
            <person name="Cock P.J.A."/>
            <person name="Van den Akker S.E."/>
            <person name="Holroyd N."/>
            <person name="Hunt M."/>
            <person name="Mantelin S."/>
            <person name="Naghra H."/>
            <person name="Pain A."/>
            <person name="Palomares-Rius J.E."/>
            <person name="Zarowiecki M."/>
            <person name="Berriman M."/>
            <person name="Jones J.T."/>
            <person name="Urwin P.E."/>
        </authorList>
    </citation>
    <scope>NUCLEOTIDE SEQUENCE [LARGE SCALE GENOMIC DNA]</scope>
    <source>
        <strain evidence="1">Lindley</strain>
    </source>
</reference>